<proteinExistence type="predicted"/>
<dbReference type="Pfam" id="PF07007">
    <property type="entry name" value="LprI"/>
    <property type="match status" value="1"/>
</dbReference>
<reference evidence="3 4" key="1">
    <citation type="submission" date="2023-12" db="EMBL/GenBank/DDBJ databases">
        <title>Description of Novel Strain Fulvimarina sp. 2208YS6-2-32 isolated from Uroteuthis (Photololigo) edulis.</title>
        <authorList>
            <person name="Park J.-S."/>
        </authorList>
    </citation>
    <scope>NUCLEOTIDE SEQUENCE [LARGE SCALE GENOMIC DNA]</scope>
    <source>
        <strain evidence="3 4">2208YS6-2-32</strain>
    </source>
</reference>
<evidence type="ECO:0000313" key="4">
    <source>
        <dbReference type="Proteomes" id="UP001294412"/>
    </source>
</evidence>
<sequence>MRSLVRLGVLGLGLGLGTGAAMAQDGPDCDDPQTQLDMTICSAEAAGRLDERLNTLWDEASRIARERQGELRADAYNPLSEDDDGPWDALLKAQRGWIAYKDNHCALTGLQFYGGSMRPQVENDCLAGLTAARIAELEAFINPEP</sequence>
<feature type="chain" id="PRO_5046668667" evidence="1">
    <location>
        <begin position="24"/>
        <end position="145"/>
    </location>
</feature>
<dbReference type="EMBL" id="JAXLPB010000002">
    <property type="protein sequence ID" value="MDY8109034.1"/>
    <property type="molecule type" value="Genomic_DNA"/>
</dbReference>
<keyword evidence="1" id="KW-0732">Signal</keyword>
<dbReference type="Proteomes" id="UP001294412">
    <property type="component" value="Unassembled WGS sequence"/>
</dbReference>
<protein>
    <submittedName>
        <fullName evidence="3">Lysozyme inhibitor LprI family protein</fullName>
    </submittedName>
</protein>
<feature type="signal peptide" evidence="1">
    <location>
        <begin position="1"/>
        <end position="23"/>
    </location>
</feature>
<feature type="domain" description="Lysozyme inhibitor LprI-like N-terminal" evidence="2">
    <location>
        <begin position="29"/>
        <end position="137"/>
    </location>
</feature>
<dbReference type="InterPro" id="IPR009739">
    <property type="entry name" value="LprI-like_N"/>
</dbReference>
<accession>A0ABU5I0W6</accession>
<comment type="caution">
    <text evidence="3">The sequence shown here is derived from an EMBL/GenBank/DDBJ whole genome shotgun (WGS) entry which is preliminary data.</text>
</comment>
<evidence type="ECO:0000256" key="1">
    <source>
        <dbReference type="SAM" id="SignalP"/>
    </source>
</evidence>
<keyword evidence="4" id="KW-1185">Reference proteome</keyword>
<evidence type="ECO:0000259" key="2">
    <source>
        <dbReference type="Pfam" id="PF07007"/>
    </source>
</evidence>
<dbReference type="Gene3D" id="1.20.1270.180">
    <property type="match status" value="1"/>
</dbReference>
<name>A0ABU5I0W6_9HYPH</name>
<gene>
    <name evidence="3" type="ORF">U0C82_07740</name>
</gene>
<organism evidence="3 4">
    <name type="scientific">Fulvimarina uroteuthidis</name>
    <dbReference type="NCBI Taxonomy" id="3098149"/>
    <lineage>
        <taxon>Bacteria</taxon>
        <taxon>Pseudomonadati</taxon>
        <taxon>Pseudomonadota</taxon>
        <taxon>Alphaproteobacteria</taxon>
        <taxon>Hyphomicrobiales</taxon>
        <taxon>Aurantimonadaceae</taxon>
        <taxon>Fulvimarina</taxon>
    </lineage>
</organism>
<dbReference type="RefSeq" id="WP_322186498.1">
    <property type="nucleotide sequence ID" value="NZ_JAXLPB010000002.1"/>
</dbReference>
<evidence type="ECO:0000313" key="3">
    <source>
        <dbReference type="EMBL" id="MDY8109034.1"/>
    </source>
</evidence>